<dbReference type="InterPro" id="IPR013083">
    <property type="entry name" value="Znf_RING/FYVE/PHD"/>
</dbReference>
<keyword evidence="7" id="KW-0805">Transcription regulation</keyword>
<reference evidence="12 13" key="1">
    <citation type="submission" date="2019-09" db="EMBL/GenBank/DDBJ databases">
        <title>Bird 10,000 Genomes (B10K) Project - Family phase.</title>
        <authorList>
            <person name="Zhang G."/>
        </authorList>
    </citation>
    <scope>NUCLEOTIDE SEQUENCE [LARGE SCALE GENOMIC DNA]</scope>
    <source>
        <strain evidence="12">B10K-DU-005-01</strain>
    </source>
</reference>
<evidence type="ECO:0000256" key="1">
    <source>
        <dbReference type="ARBA" id="ARBA00000900"/>
    </source>
</evidence>
<dbReference type="InterPro" id="IPR017907">
    <property type="entry name" value="Znf_RING_CS"/>
</dbReference>
<keyword evidence="6" id="KW-0862">Zinc</keyword>
<dbReference type="GO" id="GO:0006513">
    <property type="term" value="P:protein monoubiquitination"/>
    <property type="evidence" value="ECO:0007669"/>
    <property type="project" value="TreeGrafter"/>
</dbReference>
<evidence type="ECO:0000259" key="11">
    <source>
        <dbReference type="PROSITE" id="PS50089"/>
    </source>
</evidence>
<dbReference type="GO" id="GO:0008270">
    <property type="term" value="F:zinc ion binding"/>
    <property type="evidence" value="ECO:0007669"/>
    <property type="project" value="UniProtKB-KW"/>
</dbReference>
<comment type="catalytic activity">
    <reaction evidence="1">
        <text>S-ubiquitinyl-[E2 ubiquitin-conjugating enzyme]-L-cysteine + [acceptor protein]-L-lysine = [E2 ubiquitin-conjugating enzyme]-L-cysteine + N(6)-ubiquitinyl-[acceptor protein]-L-lysine.</text>
        <dbReference type="EC" id="2.3.2.27"/>
    </reaction>
</comment>
<dbReference type="GO" id="GO:0000209">
    <property type="term" value="P:protein polyubiquitination"/>
    <property type="evidence" value="ECO:0007669"/>
    <property type="project" value="TreeGrafter"/>
</dbReference>
<feature type="compositionally biased region" description="Low complexity" evidence="10">
    <location>
        <begin position="238"/>
        <end position="273"/>
    </location>
</feature>
<dbReference type="SUPFAM" id="SSF57850">
    <property type="entry name" value="RING/U-box"/>
    <property type="match status" value="1"/>
</dbReference>
<feature type="compositionally biased region" description="Low complexity" evidence="10">
    <location>
        <begin position="298"/>
        <end position="324"/>
    </location>
</feature>
<proteinExistence type="predicted"/>
<keyword evidence="5 9" id="KW-0863">Zinc-finger</keyword>
<dbReference type="EC" id="2.3.2.27" evidence="2"/>
<dbReference type="GO" id="GO:0061630">
    <property type="term" value="F:ubiquitin protein ligase activity"/>
    <property type="evidence" value="ECO:0007669"/>
    <property type="project" value="UniProtKB-EC"/>
</dbReference>
<evidence type="ECO:0000256" key="10">
    <source>
        <dbReference type="SAM" id="MobiDB-lite"/>
    </source>
</evidence>
<gene>
    <name evidence="12" type="primary">Topors_2</name>
    <name evidence="12" type="ORF">NYCLEU_R02214</name>
</gene>
<dbReference type="Gene3D" id="3.30.40.10">
    <property type="entry name" value="Zinc/RING finger domain, C3HC4 (zinc finger)"/>
    <property type="match status" value="1"/>
</dbReference>
<evidence type="ECO:0000313" key="13">
    <source>
        <dbReference type="Proteomes" id="UP000551823"/>
    </source>
</evidence>
<accession>A0A7L4CQ51</accession>
<keyword evidence="13" id="KW-1185">Reference proteome</keyword>
<evidence type="ECO:0000256" key="2">
    <source>
        <dbReference type="ARBA" id="ARBA00012483"/>
    </source>
</evidence>
<dbReference type="PANTHER" id="PTHR46077:SF1">
    <property type="entry name" value="TOP1 BINDING ARGININE_SERINE RICH PROTEIN, E3 UBIQUITIN LIGASE"/>
    <property type="match status" value="1"/>
</dbReference>
<sequence length="357" mass="38537">MATESQWICPICCDAEKSITFVQPCQHQFCLGCILRWAERASTCPLCRRPMEKLRFSVRAEDDYLEQFLTPPAQPSVAMIQAGRASGHLDNGSGHGPVVSPPPAPQGGEEQEEQGAAGAEARAAEGGLLPEVWAQLFRRHRHLLQPVLPWLRQQLQALCEERWWLVTASEALILQALCCRGLDEEAVAQWMQPGLEEHAAPLVHGLIRVIREWCSEEARRLLRSHTAGEEADGPVARPSSSSSSPSSTSPSPTSSSWGTPASHPASSSSPTGSNREEEPSTSEAALRGGPGRPPSVPVPAEQQQPQEEPGQVPVAGPSAPGPSGDHVPGGPRRGLKRRAPSPQDPAQPCKRPPRRRH</sequence>
<evidence type="ECO:0000256" key="7">
    <source>
        <dbReference type="ARBA" id="ARBA00023015"/>
    </source>
</evidence>
<keyword evidence="4" id="KW-0479">Metal-binding</keyword>
<organism evidence="12 13">
    <name type="scientific">Nyctiprogne leucopyga</name>
    <dbReference type="NCBI Taxonomy" id="382315"/>
    <lineage>
        <taxon>Eukaryota</taxon>
        <taxon>Metazoa</taxon>
        <taxon>Chordata</taxon>
        <taxon>Craniata</taxon>
        <taxon>Vertebrata</taxon>
        <taxon>Euteleostomi</taxon>
        <taxon>Archelosauria</taxon>
        <taxon>Archosauria</taxon>
        <taxon>Dinosauria</taxon>
        <taxon>Saurischia</taxon>
        <taxon>Theropoda</taxon>
        <taxon>Coelurosauria</taxon>
        <taxon>Aves</taxon>
        <taxon>Neognathae</taxon>
        <taxon>Neoaves</taxon>
        <taxon>Strisores</taxon>
        <taxon>Caprimulgiformes</taxon>
        <taxon>Caprimulgidae</taxon>
        <taxon>Chordeilinae</taxon>
        <taxon>Nyctiprogne</taxon>
    </lineage>
</organism>
<evidence type="ECO:0000256" key="5">
    <source>
        <dbReference type="ARBA" id="ARBA00022771"/>
    </source>
</evidence>
<evidence type="ECO:0000256" key="9">
    <source>
        <dbReference type="PROSITE-ProRule" id="PRU00175"/>
    </source>
</evidence>
<dbReference type="PROSITE" id="PS00518">
    <property type="entry name" value="ZF_RING_1"/>
    <property type="match status" value="1"/>
</dbReference>
<dbReference type="PANTHER" id="PTHR46077">
    <property type="entry name" value="E3 UBIQUITIN-PROTEIN LIGASE TOPORS"/>
    <property type="match status" value="1"/>
</dbReference>
<dbReference type="GO" id="GO:0016874">
    <property type="term" value="F:ligase activity"/>
    <property type="evidence" value="ECO:0007669"/>
    <property type="project" value="UniProtKB-KW"/>
</dbReference>
<feature type="region of interest" description="Disordered" evidence="10">
    <location>
        <begin position="225"/>
        <end position="357"/>
    </location>
</feature>
<feature type="non-terminal residue" evidence="12">
    <location>
        <position position="357"/>
    </location>
</feature>
<evidence type="ECO:0000256" key="6">
    <source>
        <dbReference type="ARBA" id="ARBA00022833"/>
    </source>
</evidence>
<keyword evidence="12" id="KW-0436">Ligase</keyword>
<feature type="region of interest" description="Disordered" evidence="10">
    <location>
        <begin position="90"/>
        <end position="121"/>
    </location>
</feature>
<evidence type="ECO:0000256" key="3">
    <source>
        <dbReference type="ARBA" id="ARBA00022679"/>
    </source>
</evidence>
<keyword evidence="3" id="KW-0808">Transferase</keyword>
<evidence type="ECO:0000256" key="8">
    <source>
        <dbReference type="ARBA" id="ARBA00023163"/>
    </source>
</evidence>
<comment type="caution">
    <text evidence="12">The sequence shown here is derived from an EMBL/GenBank/DDBJ whole genome shotgun (WGS) entry which is preliminary data.</text>
</comment>
<dbReference type="EMBL" id="VZZU01005732">
    <property type="protein sequence ID" value="NXW51203.1"/>
    <property type="molecule type" value="Genomic_DNA"/>
</dbReference>
<evidence type="ECO:0000313" key="12">
    <source>
        <dbReference type="EMBL" id="NXW51203.1"/>
    </source>
</evidence>
<dbReference type="AlphaFoldDB" id="A0A7L4CQ51"/>
<evidence type="ECO:0000256" key="4">
    <source>
        <dbReference type="ARBA" id="ARBA00022723"/>
    </source>
</evidence>
<feature type="domain" description="RING-type" evidence="11">
    <location>
        <begin position="9"/>
        <end position="48"/>
    </location>
</feature>
<dbReference type="PROSITE" id="PS50089">
    <property type="entry name" value="ZF_RING_2"/>
    <property type="match status" value="1"/>
</dbReference>
<dbReference type="Proteomes" id="UP000551823">
    <property type="component" value="Unassembled WGS sequence"/>
</dbReference>
<protein>
    <recommendedName>
        <fullName evidence="2">RING-type E3 ubiquitin transferase</fullName>
        <ecNumber evidence="2">2.3.2.27</ecNumber>
    </recommendedName>
</protein>
<feature type="non-terminal residue" evidence="12">
    <location>
        <position position="1"/>
    </location>
</feature>
<name>A0A7L4CQ51_9AVES</name>
<dbReference type="InterPro" id="IPR001841">
    <property type="entry name" value="Znf_RING"/>
</dbReference>
<dbReference type="Pfam" id="PF13920">
    <property type="entry name" value="zf-C3HC4_3"/>
    <property type="match status" value="1"/>
</dbReference>
<dbReference type="SMART" id="SM00184">
    <property type="entry name" value="RING"/>
    <property type="match status" value="1"/>
</dbReference>
<keyword evidence="8" id="KW-0804">Transcription</keyword>